<dbReference type="GO" id="GO:0009055">
    <property type="term" value="F:electron transfer activity"/>
    <property type="evidence" value="ECO:0007669"/>
    <property type="project" value="InterPro"/>
</dbReference>
<dbReference type="AlphaFoldDB" id="A0A8J6PB66"/>
<dbReference type="Pfam" id="PF00034">
    <property type="entry name" value="Cytochrom_C"/>
    <property type="match status" value="1"/>
</dbReference>
<dbReference type="Proteomes" id="UP000654401">
    <property type="component" value="Unassembled WGS sequence"/>
</dbReference>
<reference evidence="7 8" key="1">
    <citation type="submission" date="2020-08" db="EMBL/GenBank/DDBJ databases">
        <title>Bridging the membrane lipid divide: bacteria of the FCB group superphylum have the potential to synthesize archaeal ether lipids.</title>
        <authorList>
            <person name="Villanueva L."/>
            <person name="Von Meijenfeldt F.A.B."/>
            <person name="Westbye A.B."/>
            <person name="Yadav S."/>
            <person name="Hopmans E.C."/>
            <person name="Dutilh B.E."/>
            <person name="Sinninghe Damste J.S."/>
        </authorList>
    </citation>
    <scope>NUCLEOTIDE SEQUENCE [LARGE SCALE GENOMIC DNA]</scope>
    <source>
        <strain evidence="7">NIOZ-UU100</strain>
    </source>
</reference>
<evidence type="ECO:0000259" key="6">
    <source>
        <dbReference type="PROSITE" id="PS51007"/>
    </source>
</evidence>
<keyword evidence="2 4" id="KW-0479">Metal-binding</keyword>
<evidence type="ECO:0000256" key="2">
    <source>
        <dbReference type="ARBA" id="ARBA00022723"/>
    </source>
</evidence>
<accession>A0A8J6PB66</accession>
<evidence type="ECO:0000256" key="3">
    <source>
        <dbReference type="ARBA" id="ARBA00023004"/>
    </source>
</evidence>
<dbReference type="PROSITE" id="PS51007">
    <property type="entry name" value="CYTC"/>
    <property type="match status" value="1"/>
</dbReference>
<keyword evidence="3 4" id="KW-0408">Iron</keyword>
<dbReference type="GO" id="GO:0046872">
    <property type="term" value="F:metal ion binding"/>
    <property type="evidence" value="ECO:0007669"/>
    <property type="project" value="UniProtKB-KW"/>
</dbReference>
<dbReference type="Gene3D" id="1.10.760.10">
    <property type="entry name" value="Cytochrome c-like domain"/>
    <property type="match status" value="1"/>
</dbReference>
<dbReference type="GO" id="GO:0020037">
    <property type="term" value="F:heme binding"/>
    <property type="evidence" value="ECO:0007669"/>
    <property type="project" value="InterPro"/>
</dbReference>
<evidence type="ECO:0000256" key="4">
    <source>
        <dbReference type="PROSITE-ProRule" id="PRU00433"/>
    </source>
</evidence>
<name>A0A8J6PB66_9GAMM</name>
<comment type="caution">
    <text evidence="7">The sequence shown here is derived from an EMBL/GenBank/DDBJ whole genome shotgun (WGS) entry which is preliminary data.</text>
</comment>
<dbReference type="SUPFAM" id="SSF46626">
    <property type="entry name" value="Cytochrome c"/>
    <property type="match status" value="1"/>
</dbReference>
<evidence type="ECO:0000313" key="8">
    <source>
        <dbReference type="Proteomes" id="UP000654401"/>
    </source>
</evidence>
<protein>
    <submittedName>
        <fullName evidence="7">Cytochrome c</fullName>
    </submittedName>
</protein>
<keyword evidence="5" id="KW-0732">Signal</keyword>
<dbReference type="EMBL" id="JACNFK010000030">
    <property type="protein sequence ID" value="MBC8519952.1"/>
    <property type="molecule type" value="Genomic_DNA"/>
</dbReference>
<feature type="domain" description="Cytochrome c" evidence="6">
    <location>
        <begin position="32"/>
        <end position="117"/>
    </location>
</feature>
<organism evidence="7 8">
    <name type="scientific">Candidatus Thiopontia autotrophica</name>
    <dbReference type="NCBI Taxonomy" id="2841688"/>
    <lineage>
        <taxon>Bacteria</taxon>
        <taxon>Pseudomonadati</taxon>
        <taxon>Pseudomonadota</taxon>
        <taxon>Gammaproteobacteria</taxon>
        <taxon>Candidatus Thiopontia</taxon>
    </lineage>
</organism>
<evidence type="ECO:0000256" key="5">
    <source>
        <dbReference type="SAM" id="SignalP"/>
    </source>
</evidence>
<gene>
    <name evidence="7" type="ORF">H8D24_06065</name>
</gene>
<feature type="chain" id="PRO_5035258649" evidence="5">
    <location>
        <begin position="22"/>
        <end position="123"/>
    </location>
</feature>
<dbReference type="InterPro" id="IPR009056">
    <property type="entry name" value="Cyt_c-like_dom"/>
</dbReference>
<evidence type="ECO:0000256" key="1">
    <source>
        <dbReference type="ARBA" id="ARBA00022617"/>
    </source>
</evidence>
<proteinExistence type="predicted"/>
<evidence type="ECO:0000313" key="7">
    <source>
        <dbReference type="EMBL" id="MBC8519952.1"/>
    </source>
</evidence>
<dbReference type="InterPro" id="IPR036909">
    <property type="entry name" value="Cyt_c-like_dom_sf"/>
</dbReference>
<keyword evidence="1 4" id="KW-0349">Heme</keyword>
<sequence>MMIKQLTLVAILLTISSVLSAATTDNGTRVPFKQAVGMGKFKQNCSQCHGEWARGTEQGPPLIHNYYKPSHHGDNAFYRAAMSGVKAHHWKFGDMPPVEGIKKRDVTRIISFIRWLQQTNNLY</sequence>
<feature type="signal peptide" evidence="5">
    <location>
        <begin position="1"/>
        <end position="21"/>
    </location>
</feature>